<dbReference type="AlphaFoldDB" id="A0ABD0YR73"/>
<keyword evidence="2 3" id="KW-0040">ANK repeat</keyword>
<keyword evidence="6" id="KW-1185">Reference proteome</keyword>
<dbReference type="PANTHER" id="PTHR24198:SF165">
    <property type="entry name" value="ANKYRIN REPEAT-CONTAINING PROTEIN-RELATED"/>
    <property type="match status" value="1"/>
</dbReference>
<accession>A0ABD0YR73</accession>
<dbReference type="Pfam" id="PF12796">
    <property type="entry name" value="Ank_2"/>
    <property type="match status" value="1"/>
</dbReference>
<evidence type="ECO:0000256" key="1">
    <source>
        <dbReference type="ARBA" id="ARBA00022737"/>
    </source>
</evidence>
<dbReference type="Pfam" id="PF00023">
    <property type="entry name" value="Ank"/>
    <property type="match status" value="1"/>
</dbReference>
<feature type="repeat" description="ANK" evidence="3">
    <location>
        <begin position="179"/>
        <end position="211"/>
    </location>
</feature>
<dbReference type="InterPro" id="IPR002110">
    <property type="entry name" value="Ankyrin_rpt"/>
</dbReference>
<sequence length="549" mass="60234">MDHDNDTLGYLTEIEQELSEITKTMDFRTVAPDNLAALEIKCEEISALLIYSTANGLLNLYQLLLKFVGLEMIRDSMGWTPLMQSIRHGHLDVAQCIMEDGGCIRSFNYHGADVMSVAVASGDLNIVKFFLEKINSTQSDNLLGCMSYIATACAYGFADIAKFLLQTHPNEIDDAVEKSEMTPLMLAVAGGHISVVRLLTTCGAELTPKNSMGLSARDIALLANDEKVLSALGVSLPRTPIYSENHFLFPPQQSPLLLKLPVVFHQRKMNSNSNRMPYPMVHNKNQCFSCSSNLATTDDGNKTKLVLINQLGTGDLPVKPTNSRLYAVICTRCQEYQHTKGYCNRPPRYDRCGGGHESSTCLKTRETPATCALCGGGHPANYKGCQVYKDLQERSRPGQPRRDVSSGRALPVAAVPTPMHVVDAPSKVHQPPQSASPATRSLGPRLLHPPKSTPKSAIYNKKSHTSQISTFNSEGRTPLQTPIHTERSSLPSTFPAMPARTSRPQRGNPIPQPPTETPYTNPFHPEFLIKFVTEFKSLANGLISALTSL</sequence>
<dbReference type="EMBL" id="JBFDAA010000011">
    <property type="protein sequence ID" value="KAL1123673.1"/>
    <property type="molecule type" value="Genomic_DNA"/>
</dbReference>
<dbReference type="PANTHER" id="PTHR24198">
    <property type="entry name" value="ANKYRIN REPEAT AND PROTEIN KINASE DOMAIN-CONTAINING PROTEIN"/>
    <property type="match status" value="1"/>
</dbReference>
<comment type="caution">
    <text evidence="5">The sequence shown here is derived from an EMBL/GenBank/DDBJ whole genome shotgun (WGS) entry which is preliminary data.</text>
</comment>
<evidence type="ECO:0000256" key="4">
    <source>
        <dbReference type="SAM" id="MobiDB-lite"/>
    </source>
</evidence>
<dbReference type="PROSITE" id="PS50297">
    <property type="entry name" value="ANK_REP_REGION"/>
    <property type="match status" value="1"/>
</dbReference>
<organism evidence="5 6">
    <name type="scientific">Ranatra chinensis</name>
    <dbReference type="NCBI Taxonomy" id="642074"/>
    <lineage>
        <taxon>Eukaryota</taxon>
        <taxon>Metazoa</taxon>
        <taxon>Ecdysozoa</taxon>
        <taxon>Arthropoda</taxon>
        <taxon>Hexapoda</taxon>
        <taxon>Insecta</taxon>
        <taxon>Pterygota</taxon>
        <taxon>Neoptera</taxon>
        <taxon>Paraneoptera</taxon>
        <taxon>Hemiptera</taxon>
        <taxon>Heteroptera</taxon>
        <taxon>Panheteroptera</taxon>
        <taxon>Nepomorpha</taxon>
        <taxon>Nepidae</taxon>
        <taxon>Ranatrinae</taxon>
        <taxon>Ranatra</taxon>
    </lineage>
</organism>
<evidence type="ECO:0000313" key="5">
    <source>
        <dbReference type="EMBL" id="KAL1123673.1"/>
    </source>
</evidence>
<dbReference type="SUPFAM" id="SSF48403">
    <property type="entry name" value="Ankyrin repeat"/>
    <property type="match status" value="1"/>
</dbReference>
<evidence type="ECO:0000256" key="2">
    <source>
        <dbReference type="ARBA" id="ARBA00023043"/>
    </source>
</evidence>
<proteinExistence type="predicted"/>
<gene>
    <name evidence="5" type="ORF">AAG570_001446</name>
</gene>
<keyword evidence="1" id="KW-0677">Repeat</keyword>
<dbReference type="SMART" id="SM00248">
    <property type="entry name" value="ANK"/>
    <property type="match status" value="4"/>
</dbReference>
<name>A0ABD0YR73_9HEMI</name>
<evidence type="ECO:0000313" key="6">
    <source>
        <dbReference type="Proteomes" id="UP001558652"/>
    </source>
</evidence>
<evidence type="ECO:0000256" key="3">
    <source>
        <dbReference type="PROSITE-ProRule" id="PRU00023"/>
    </source>
</evidence>
<reference evidence="5 6" key="1">
    <citation type="submission" date="2024-07" db="EMBL/GenBank/DDBJ databases">
        <title>Chromosome-level genome assembly of the water stick insect Ranatra chinensis (Heteroptera: Nepidae).</title>
        <authorList>
            <person name="Liu X."/>
        </authorList>
    </citation>
    <scope>NUCLEOTIDE SEQUENCE [LARGE SCALE GENOMIC DNA]</scope>
    <source>
        <strain evidence="5">Cailab_2021Rc</strain>
        <tissue evidence="5">Muscle</tissue>
    </source>
</reference>
<feature type="compositionally biased region" description="Polar residues" evidence="4">
    <location>
        <begin position="465"/>
        <end position="492"/>
    </location>
</feature>
<protein>
    <submittedName>
        <fullName evidence="5">Uncharacterized protein</fullName>
    </submittedName>
</protein>
<feature type="region of interest" description="Disordered" evidence="4">
    <location>
        <begin position="423"/>
        <end position="519"/>
    </location>
</feature>
<dbReference type="InterPro" id="IPR036770">
    <property type="entry name" value="Ankyrin_rpt-contain_sf"/>
</dbReference>
<dbReference type="PROSITE" id="PS50088">
    <property type="entry name" value="ANK_REPEAT"/>
    <property type="match status" value="1"/>
</dbReference>
<dbReference type="Proteomes" id="UP001558652">
    <property type="component" value="Unassembled WGS sequence"/>
</dbReference>
<dbReference type="Gene3D" id="1.25.40.20">
    <property type="entry name" value="Ankyrin repeat-containing domain"/>
    <property type="match status" value="1"/>
</dbReference>